<sequence>MAEKKNTSVTKRNNPTGVGLATSKSSFMLEAGDNAKYTSMNLHLMNMPKIDLHDEVAVQNRLNEYFNLMVESDMKPSVAGVAMALGIDRRRLWEIKTGNTQGSGALGGLSSLPQEVTDLVKKAYQLLEALWEDYMLNGKINPMAGVFLGVNNYGYQDVKKVDVAPVLPTNKDNDYDPDSIRERYLIDSGNDSDSEND</sequence>
<comment type="caution">
    <text evidence="2">The sequence shown here is derived from an EMBL/GenBank/DDBJ whole genome shotgun (WGS) entry which is preliminary data.</text>
</comment>
<feature type="region of interest" description="Disordered" evidence="1">
    <location>
        <begin position="167"/>
        <end position="197"/>
    </location>
</feature>
<evidence type="ECO:0000313" key="3">
    <source>
        <dbReference type="Proteomes" id="UP000759273"/>
    </source>
</evidence>
<dbReference type="Proteomes" id="UP000759273">
    <property type="component" value="Unassembled WGS sequence"/>
</dbReference>
<accession>A0A943HHA3</accession>
<feature type="compositionally biased region" description="Basic and acidic residues" evidence="1">
    <location>
        <begin position="171"/>
        <end position="185"/>
    </location>
</feature>
<dbReference type="EMBL" id="JAGZGG010000006">
    <property type="protein sequence ID" value="MBS5331729.1"/>
    <property type="molecule type" value="Genomic_DNA"/>
</dbReference>
<gene>
    <name evidence="2" type="ORF">KHY36_04265</name>
</gene>
<protein>
    <submittedName>
        <fullName evidence="2">Uncharacterized protein</fullName>
    </submittedName>
</protein>
<name>A0A943HHA3_9FIRM</name>
<feature type="compositionally biased region" description="Polar residues" evidence="1">
    <location>
        <begin position="7"/>
        <end position="21"/>
    </location>
</feature>
<evidence type="ECO:0000256" key="1">
    <source>
        <dbReference type="SAM" id="MobiDB-lite"/>
    </source>
</evidence>
<evidence type="ECO:0000313" key="2">
    <source>
        <dbReference type="EMBL" id="MBS5331729.1"/>
    </source>
</evidence>
<proteinExistence type="predicted"/>
<dbReference type="AlphaFoldDB" id="A0A943HHA3"/>
<organism evidence="2 3">
    <name type="scientific">Subdoligranulum variabile</name>
    <dbReference type="NCBI Taxonomy" id="214851"/>
    <lineage>
        <taxon>Bacteria</taxon>
        <taxon>Bacillati</taxon>
        <taxon>Bacillota</taxon>
        <taxon>Clostridia</taxon>
        <taxon>Eubacteriales</taxon>
        <taxon>Oscillospiraceae</taxon>
        <taxon>Subdoligranulum</taxon>
    </lineage>
</organism>
<feature type="region of interest" description="Disordered" evidence="1">
    <location>
        <begin position="1"/>
        <end position="21"/>
    </location>
</feature>
<reference evidence="2" key="1">
    <citation type="submission" date="2021-02" db="EMBL/GenBank/DDBJ databases">
        <title>Infant gut strain persistence is associated with maternal origin, phylogeny, and functional potential including surface adhesion and iron acquisition.</title>
        <authorList>
            <person name="Lou Y.C."/>
        </authorList>
    </citation>
    <scope>NUCLEOTIDE SEQUENCE</scope>
    <source>
        <strain evidence="2">L3_101_000M1_dasL3_101_000M1_concoct_87</strain>
    </source>
</reference>